<proteinExistence type="predicted"/>
<dbReference type="SUPFAM" id="SSF51735">
    <property type="entry name" value="NAD(P)-binding Rossmann-fold domains"/>
    <property type="match status" value="1"/>
</dbReference>
<reference evidence="3" key="1">
    <citation type="journal article" date="2019" name="Int. J. Syst. Evol. Microbiol.">
        <title>The Global Catalogue of Microorganisms (GCM) 10K type strain sequencing project: providing services to taxonomists for standard genome sequencing and annotation.</title>
        <authorList>
            <consortium name="The Broad Institute Genomics Platform"/>
            <consortium name="The Broad Institute Genome Sequencing Center for Infectious Disease"/>
            <person name="Wu L."/>
            <person name="Ma J."/>
        </authorList>
    </citation>
    <scope>NUCLEOTIDE SEQUENCE [LARGE SCALE GENOMIC DNA]</scope>
    <source>
        <strain evidence="3">CGMCC 4.7357</strain>
    </source>
</reference>
<gene>
    <name evidence="2" type="ORF">ACFPA8_27215</name>
</gene>
<dbReference type="InterPro" id="IPR036291">
    <property type="entry name" value="NAD(P)-bd_dom_sf"/>
</dbReference>
<protein>
    <submittedName>
        <fullName evidence="2">SDR family oxidoreductase</fullName>
    </submittedName>
</protein>
<organism evidence="2 3">
    <name type="scientific">Streptomyces ovatisporus</name>
    <dbReference type="NCBI Taxonomy" id="1128682"/>
    <lineage>
        <taxon>Bacteria</taxon>
        <taxon>Bacillati</taxon>
        <taxon>Actinomycetota</taxon>
        <taxon>Actinomycetes</taxon>
        <taxon>Kitasatosporales</taxon>
        <taxon>Streptomycetaceae</taxon>
        <taxon>Streptomyces</taxon>
    </lineage>
</organism>
<evidence type="ECO:0000259" key="1">
    <source>
        <dbReference type="Pfam" id="PF13460"/>
    </source>
</evidence>
<dbReference type="PANTHER" id="PTHR12126">
    <property type="entry name" value="NADH-UBIQUINONE OXIDOREDUCTASE 39 KDA SUBUNIT-RELATED"/>
    <property type="match status" value="1"/>
</dbReference>
<sequence length="274" mass="29304">MSDDIGPVLVTGGTGTLGRRVVPKLLERGREVRVLSRRAHAADRSAQSVPMSQTGVPVPQWATGDLTTGKGLDAAVAGVSCIVHCATTGSGKDIDATRALIEAARRAGGRPHLVYVSIVGVDLVPLFYYRAKLAAEKTIEDCGLPWSILRTTQFHDLLARITTVQRRSPVTLYPAGMSAQPIEVDEVAQRLVELASGEPAGRVADMGGPEVHTMREFALLTLRAHGMRRPLLPVRLPGRAARAYRAGHHTTPGHAVGVRTYSEYLAAVTSGRAR</sequence>
<dbReference type="RefSeq" id="WP_386452801.1">
    <property type="nucleotide sequence ID" value="NZ_JBHSFH010000018.1"/>
</dbReference>
<accession>A0ABV9AG85</accession>
<dbReference type="EMBL" id="JBHSFH010000018">
    <property type="protein sequence ID" value="MFC4497826.1"/>
    <property type="molecule type" value="Genomic_DNA"/>
</dbReference>
<dbReference type="InterPro" id="IPR051207">
    <property type="entry name" value="ComplexI_NDUFA9_subunit"/>
</dbReference>
<dbReference type="InterPro" id="IPR016040">
    <property type="entry name" value="NAD(P)-bd_dom"/>
</dbReference>
<name>A0ABV9AG85_9ACTN</name>
<comment type="caution">
    <text evidence="2">The sequence shown here is derived from an EMBL/GenBank/DDBJ whole genome shotgun (WGS) entry which is preliminary data.</text>
</comment>
<dbReference type="Gene3D" id="3.40.50.720">
    <property type="entry name" value="NAD(P)-binding Rossmann-like Domain"/>
    <property type="match status" value="1"/>
</dbReference>
<dbReference type="Pfam" id="PF13460">
    <property type="entry name" value="NAD_binding_10"/>
    <property type="match status" value="1"/>
</dbReference>
<evidence type="ECO:0000313" key="3">
    <source>
        <dbReference type="Proteomes" id="UP001595997"/>
    </source>
</evidence>
<dbReference type="Proteomes" id="UP001595997">
    <property type="component" value="Unassembled WGS sequence"/>
</dbReference>
<keyword evidence="3" id="KW-1185">Reference proteome</keyword>
<feature type="domain" description="NAD(P)-binding" evidence="1">
    <location>
        <begin position="12"/>
        <end position="194"/>
    </location>
</feature>
<dbReference type="PANTHER" id="PTHR12126:SF11">
    <property type="entry name" value="NADH DEHYDROGENASE [UBIQUINONE] 1 ALPHA SUBCOMPLEX SUBUNIT 9, MITOCHONDRIAL"/>
    <property type="match status" value="1"/>
</dbReference>
<evidence type="ECO:0000313" key="2">
    <source>
        <dbReference type="EMBL" id="MFC4497826.1"/>
    </source>
</evidence>